<keyword evidence="4" id="KW-1185">Reference proteome</keyword>
<protein>
    <submittedName>
        <fullName evidence="3">Uncharacterized protein</fullName>
    </submittedName>
</protein>
<keyword evidence="1" id="KW-0472">Membrane</keyword>
<gene>
    <name evidence="3" type="ORF">M422DRAFT_36062</name>
</gene>
<proteinExistence type="predicted"/>
<keyword evidence="1" id="KW-0812">Transmembrane</keyword>
<dbReference type="EMBL" id="KN837234">
    <property type="protein sequence ID" value="KIJ31950.1"/>
    <property type="molecule type" value="Genomic_DNA"/>
</dbReference>
<keyword evidence="2" id="KW-0732">Signal</keyword>
<keyword evidence="1" id="KW-1133">Transmembrane helix</keyword>
<feature type="transmembrane region" description="Helical" evidence="1">
    <location>
        <begin position="43"/>
        <end position="65"/>
    </location>
</feature>
<evidence type="ECO:0000256" key="2">
    <source>
        <dbReference type="SAM" id="SignalP"/>
    </source>
</evidence>
<dbReference type="HOGENOM" id="CLU_2475122_0_0_1"/>
<feature type="signal peptide" evidence="2">
    <location>
        <begin position="1"/>
        <end position="20"/>
    </location>
</feature>
<evidence type="ECO:0000313" key="4">
    <source>
        <dbReference type="Proteomes" id="UP000054279"/>
    </source>
</evidence>
<name>A0A0C9V360_SPHS4</name>
<accession>A0A0C9V360</accession>
<dbReference type="AlphaFoldDB" id="A0A0C9V360"/>
<feature type="chain" id="PRO_5002204525" evidence="2">
    <location>
        <begin position="21"/>
        <end position="88"/>
    </location>
</feature>
<reference evidence="3 4" key="1">
    <citation type="submission" date="2014-06" db="EMBL/GenBank/DDBJ databases">
        <title>Evolutionary Origins and Diversification of the Mycorrhizal Mutualists.</title>
        <authorList>
            <consortium name="DOE Joint Genome Institute"/>
            <consortium name="Mycorrhizal Genomics Consortium"/>
            <person name="Kohler A."/>
            <person name="Kuo A."/>
            <person name="Nagy L.G."/>
            <person name="Floudas D."/>
            <person name="Copeland A."/>
            <person name="Barry K.W."/>
            <person name="Cichocki N."/>
            <person name="Veneault-Fourrey C."/>
            <person name="LaButti K."/>
            <person name="Lindquist E.A."/>
            <person name="Lipzen A."/>
            <person name="Lundell T."/>
            <person name="Morin E."/>
            <person name="Murat C."/>
            <person name="Riley R."/>
            <person name="Ohm R."/>
            <person name="Sun H."/>
            <person name="Tunlid A."/>
            <person name="Henrissat B."/>
            <person name="Grigoriev I.V."/>
            <person name="Hibbett D.S."/>
            <person name="Martin F."/>
        </authorList>
    </citation>
    <scope>NUCLEOTIDE SEQUENCE [LARGE SCALE GENOMIC DNA]</scope>
    <source>
        <strain evidence="3 4">SS14</strain>
    </source>
</reference>
<evidence type="ECO:0000256" key="1">
    <source>
        <dbReference type="SAM" id="Phobius"/>
    </source>
</evidence>
<organism evidence="3 4">
    <name type="scientific">Sphaerobolus stellatus (strain SS14)</name>
    <dbReference type="NCBI Taxonomy" id="990650"/>
    <lineage>
        <taxon>Eukaryota</taxon>
        <taxon>Fungi</taxon>
        <taxon>Dikarya</taxon>
        <taxon>Basidiomycota</taxon>
        <taxon>Agaricomycotina</taxon>
        <taxon>Agaricomycetes</taxon>
        <taxon>Phallomycetidae</taxon>
        <taxon>Geastrales</taxon>
        <taxon>Sphaerobolaceae</taxon>
        <taxon>Sphaerobolus</taxon>
    </lineage>
</organism>
<dbReference type="Proteomes" id="UP000054279">
    <property type="component" value="Unassembled WGS sequence"/>
</dbReference>
<feature type="non-terminal residue" evidence="3">
    <location>
        <position position="1"/>
    </location>
</feature>
<evidence type="ECO:0000313" key="3">
    <source>
        <dbReference type="EMBL" id="KIJ31950.1"/>
    </source>
</evidence>
<sequence>WLSYFHVSFLLCYSAPLTSSFRTLPSCGDYDSDDPFLCFLYTFYSPTCTLHFLILLFTPVTLTLAHLRGSTRRSNLFIPNLIIHVRYS</sequence>